<dbReference type="EMBL" id="CADCVQ010000017">
    <property type="protein sequence ID" value="CAA9475091.1"/>
    <property type="molecule type" value="Genomic_DNA"/>
</dbReference>
<gene>
    <name evidence="1" type="ORF">AVDCRST_MAG67-490</name>
</gene>
<reference evidence="1" key="1">
    <citation type="submission" date="2020-02" db="EMBL/GenBank/DDBJ databases">
        <authorList>
            <person name="Meier V. D."/>
        </authorList>
    </citation>
    <scope>NUCLEOTIDE SEQUENCE</scope>
    <source>
        <strain evidence="1">AVDCRST_MAG67</strain>
    </source>
</reference>
<protein>
    <submittedName>
        <fullName evidence="1">Uncharacterized protein</fullName>
    </submittedName>
</protein>
<name>A0A6J4RQM2_9ACTN</name>
<dbReference type="AlphaFoldDB" id="A0A6J4RQM2"/>
<accession>A0A6J4RQM2</accession>
<organism evidence="1">
    <name type="scientific">uncultured Solirubrobacteraceae bacterium</name>
    <dbReference type="NCBI Taxonomy" id="1162706"/>
    <lineage>
        <taxon>Bacteria</taxon>
        <taxon>Bacillati</taxon>
        <taxon>Actinomycetota</taxon>
        <taxon>Thermoleophilia</taxon>
        <taxon>Solirubrobacterales</taxon>
        <taxon>Solirubrobacteraceae</taxon>
        <taxon>environmental samples</taxon>
    </lineage>
</organism>
<sequence>MRNVASALWEIDDFAAMLFHAQLYSALSDGATLVAAHRAAVDVLRTGAWRDIRDLPIGQFLTSLGIDLDDAFDQIAEVEADDPGTVIDFADLEHWSAYRLCGVGHLLARS</sequence>
<proteinExistence type="predicted"/>
<evidence type="ECO:0000313" key="1">
    <source>
        <dbReference type="EMBL" id="CAA9475091.1"/>
    </source>
</evidence>